<feature type="domain" description="MIP18 family-like" evidence="1">
    <location>
        <begin position="9"/>
        <end position="80"/>
    </location>
</feature>
<dbReference type="PANTHER" id="PTHR42831">
    <property type="entry name" value="FE-S PROTEIN MATURATION AUXILIARY FACTOR YITW"/>
    <property type="match status" value="1"/>
</dbReference>
<reference evidence="2 3" key="1">
    <citation type="submission" date="2019-03" db="EMBL/GenBank/DDBJ databases">
        <title>Sequencing the genomes of 1000 actinobacteria strains.</title>
        <authorList>
            <person name="Klenk H.-P."/>
        </authorList>
    </citation>
    <scope>NUCLEOTIDE SEQUENCE [LARGE SCALE GENOMIC DNA]</scope>
    <source>
        <strain evidence="2 3">DSM 44969</strain>
    </source>
</reference>
<organism evidence="2 3">
    <name type="scientific">Pseudonocardia endophytica</name>
    <dbReference type="NCBI Taxonomy" id="401976"/>
    <lineage>
        <taxon>Bacteria</taxon>
        <taxon>Bacillati</taxon>
        <taxon>Actinomycetota</taxon>
        <taxon>Actinomycetes</taxon>
        <taxon>Pseudonocardiales</taxon>
        <taxon>Pseudonocardiaceae</taxon>
        <taxon>Pseudonocardia</taxon>
    </lineage>
</organism>
<name>A0A4R1HVJ3_PSEEN</name>
<dbReference type="SUPFAM" id="SSF117916">
    <property type="entry name" value="Fe-S cluster assembly (FSCA) domain-like"/>
    <property type="match status" value="1"/>
</dbReference>
<protein>
    <submittedName>
        <fullName evidence="2">Metal-sulfur cluster biosynthetic enzyme</fullName>
    </submittedName>
</protein>
<comment type="caution">
    <text evidence="2">The sequence shown here is derived from an EMBL/GenBank/DDBJ whole genome shotgun (WGS) entry which is preliminary data.</text>
</comment>
<dbReference type="InterPro" id="IPR034904">
    <property type="entry name" value="FSCA_dom_sf"/>
</dbReference>
<dbReference type="PANTHER" id="PTHR42831:SF1">
    <property type="entry name" value="FE-S PROTEIN MATURATION AUXILIARY FACTOR YITW"/>
    <property type="match status" value="1"/>
</dbReference>
<keyword evidence="3" id="KW-1185">Reference proteome</keyword>
<dbReference type="InterPro" id="IPR052339">
    <property type="entry name" value="Fe-S_Maturation_MIP18"/>
</dbReference>
<evidence type="ECO:0000313" key="3">
    <source>
        <dbReference type="Proteomes" id="UP000295560"/>
    </source>
</evidence>
<dbReference type="Proteomes" id="UP000295560">
    <property type="component" value="Unassembled WGS sequence"/>
</dbReference>
<accession>A0A4R1HVJ3</accession>
<evidence type="ECO:0000259" key="1">
    <source>
        <dbReference type="Pfam" id="PF01883"/>
    </source>
</evidence>
<evidence type="ECO:0000313" key="2">
    <source>
        <dbReference type="EMBL" id="TCK26764.1"/>
    </source>
</evidence>
<dbReference type="OrthoDB" id="9805360at2"/>
<proteinExistence type="predicted"/>
<dbReference type="AlphaFoldDB" id="A0A4R1HVJ3"/>
<dbReference type="EMBL" id="SMFZ01000001">
    <property type="protein sequence ID" value="TCK26764.1"/>
    <property type="molecule type" value="Genomic_DNA"/>
</dbReference>
<dbReference type="Pfam" id="PF01883">
    <property type="entry name" value="FeS_assembly_P"/>
    <property type="match status" value="1"/>
</dbReference>
<dbReference type="InterPro" id="IPR002744">
    <property type="entry name" value="MIP18-like"/>
</dbReference>
<dbReference type="RefSeq" id="WP_132424493.1">
    <property type="nucleotide sequence ID" value="NZ_SMFZ01000001.1"/>
</dbReference>
<sequence>MTASTVGTDRLRDALFDVIDPDLGVNVVDLGFLYAIESGPDGRVSLRMTLTSPACPLTGVIEDQIRAALVDTGLATAVDVEWVFVPAWTPARITEDGRDQLSAIGFTL</sequence>
<gene>
    <name evidence="2" type="ORF">EV378_2609</name>
</gene>
<dbReference type="Gene3D" id="3.30.300.130">
    <property type="entry name" value="Fe-S cluster assembly (FSCA)"/>
    <property type="match status" value="1"/>
</dbReference>